<dbReference type="Proteomes" id="UP001230649">
    <property type="component" value="Unassembled WGS sequence"/>
</dbReference>
<dbReference type="EMBL" id="JASBWS010000008">
    <property type="protein sequence ID" value="KAJ9114558.1"/>
    <property type="molecule type" value="Genomic_DNA"/>
</dbReference>
<keyword evidence="2" id="KW-1185">Reference proteome</keyword>
<name>A0ACC2WSY4_9TREE</name>
<gene>
    <name evidence="1" type="ORF">QFC20_001432</name>
</gene>
<evidence type="ECO:0000313" key="1">
    <source>
        <dbReference type="EMBL" id="KAJ9114558.1"/>
    </source>
</evidence>
<proteinExistence type="predicted"/>
<evidence type="ECO:0000313" key="2">
    <source>
        <dbReference type="Proteomes" id="UP001230649"/>
    </source>
</evidence>
<reference evidence="1" key="1">
    <citation type="submission" date="2023-04" db="EMBL/GenBank/DDBJ databases">
        <title>Draft Genome sequencing of Naganishia species isolated from polar environments using Oxford Nanopore Technology.</title>
        <authorList>
            <person name="Leo P."/>
            <person name="Venkateswaran K."/>
        </authorList>
    </citation>
    <scope>NUCLEOTIDE SEQUENCE</scope>
    <source>
        <strain evidence="1">MNA-CCFEE 5262</strain>
    </source>
</reference>
<comment type="caution">
    <text evidence="1">The sequence shown here is derived from an EMBL/GenBank/DDBJ whole genome shotgun (WGS) entry which is preliminary data.</text>
</comment>
<organism evidence="1 2">
    <name type="scientific">Naganishia adeliensis</name>
    <dbReference type="NCBI Taxonomy" id="92952"/>
    <lineage>
        <taxon>Eukaryota</taxon>
        <taxon>Fungi</taxon>
        <taxon>Dikarya</taxon>
        <taxon>Basidiomycota</taxon>
        <taxon>Agaricomycotina</taxon>
        <taxon>Tremellomycetes</taxon>
        <taxon>Filobasidiales</taxon>
        <taxon>Filobasidiaceae</taxon>
        <taxon>Naganishia</taxon>
    </lineage>
</organism>
<sequence>METPARSLELKPQSGSPSRDPPSDLEIIEIGDSPVKRSGSPKSSVKKRKPVTRPEVQMAPMFSQMATTSSSTSSGQHLKRKRSSADEPTIKASTGGDRSFGQPAPSTGQKTGTGGPRVDPLKAVQPLAERMRPTSLSGYVGQSGIVGPGSLLGSMLESLGQGASSDTKASTSGNRMSQETSSSLGSMIFWGPPGSGKTTLARLIASRIEADFKELSATRVFTLEKHSPAELEQILRNAISSMPQPVPRIPSSLIPFLAEVSDGDARQALNSLELALSVCKRREADDARNGDHINRDGQSSGIPEAKADAQDLSGETDADRTLMEAIKKGLRKGYDRTGEERYDMISAMHKSIRGSDGSAALYWLARMLEGGEDPLYVARRLVVVASEDVGLADPQGLPLAMACYQACQVIGLPECRINLAHCVAYLGEAKKSTRAYEAYNKAVALANESPLPGPPLGMRNAPTSLMKQLGYGKDYSYNPGFAHPVHNEYIPASLAESSTYGSASLLQKEEEYDRRVGKEWNESKLREWELVRNGGQDWPGRDI</sequence>
<protein>
    <submittedName>
        <fullName evidence="1">Uncharacterized protein</fullName>
    </submittedName>
</protein>
<accession>A0ACC2WSY4</accession>